<dbReference type="VEuPathDB" id="TriTrypDB:TEOVI_000340300"/>
<dbReference type="Proteomes" id="UP000195570">
    <property type="component" value="Unassembled WGS sequence"/>
</dbReference>
<reference evidence="3" key="1">
    <citation type="submission" date="2016-09" db="EMBL/GenBank/DDBJ databases">
        <authorList>
            <person name="Hebert L."/>
            <person name="Moumen B."/>
        </authorList>
    </citation>
    <scope>NUCLEOTIDE SEQUENCE [LARGE SCALE GENOMIC DNA]</scope>
    <source>
        <strain evidence="3">OVI</strain>
    </source>
</reference>
<dbReference type="PANTHER" id="PTHR10013">
    <property type="entry name" value="GENERAL VESICULAR TRANSPORT FACTOR P115"/>
    <property type="match status" value="1"/>
</dbReference>
<dbReference type="GO" id="GO:0006888">
    <property type="term" value="P:endoplasmic reticulum to Golgi vesicle-mediated transport"/>
    <property type="evidence" value="ECO:0007669"/>
    <property type="project" value="TreeGrafter"/>
</dbReference>
<dbReference type="GO" id="GO:0048211">
    <property type="term" value="P:Golgi vesicle docking"/>
    <property type="evidence" value="ECO:0007669"/>
    <property type="project" value="TreeGrafter"/>
</dbReference>
<sequence length="1150" mass="125260">MSFLVKTLLGDDIVHPTDTSKVAAAVEEGNKGREEPEGDYVHTRKLITRIQSCTVAQDRREALRELRECVDLPYVMEPKEVVHLCNLLQNYSEDGEVVESSLAILANVTDLSGFPTGPAYAVSERGKQSICDSFLQELVSEVPLFLSHMKEGSFWSRFHALQLLQRLEDYDPSSMNKLLLASQGVSVLVDILSDNSHDGALRNEGLVLITAITATDTELQTVLAFNNAFEKLFGVMRDEGDLDGGAIVSDCLTITHNMLRGNKATQKLFCEMGCAKLICPLLFAVVQRLQDAVKQAEASRMMKRKHGEEVQVDYTPLTNAQNMATLMAVSVLSCVLRDARAQPEGGTATQESFLQCGVLTPLASLALVGDAVDDAVRVEAMRTLAILLEGGSAAVEEFLQLHVLMLLRKDSSIFVAKELPAARAALHLLLGVGDRVMQPCVAQVFLTLLSTPSCEESAVKVILKGFALPVPGPSGVALPKGTLVGDCGEAIAAALFSTYGGSDCVGKYYAALLLDRLLMIPTAAVQLLEHKEELEASSGSPALKTKVFVSRTHVAPAATEPPGSVFVGYVEYVLKCFRGHGEMDLNTLSACFRALLQWIVCDVRAIQHFLKDTAHYRGFLQRACRDEGPVHVRFWSAILCAAICVYAPENDQNGGMGNCTANEKSKKAEVECTPSPQEEVINKEQLLELFFSHLGGPQVFEDLLFDVRASSPMWGEPPKCAFQRTAPALYDEAMKGSLLKVMKDFSDLCRTRMGIIKAAPDPKEGDYLGSQLKQSISAVTDYNSVEVRSSPPLPFPQAVPETPTQPGAVGFVTSQPSTPVETTKLLDETVNALREQYESKIRELTEKNAKLESDLHSLEEQIRADARQREEEEALREERHRSEVGNLNENIAFLEGAVSVKEEEHQALAQSLNMLEEQLRAAVSRSRGDTTETLTLRQDLQKITEERDQLLVMVVHMCEERGFGSQKDVQLTLGITENFGRPDGEPTHVSREPDVVPFNHEMNNGPSSDDAQNRLQISHENTYNPPNGMPAAAAEDVPLNRVPYNHSVTLSDVSRALLREAGADCVHSQISGGMWPVENFNPSPVAGGVSVSDSSQCPPFGVGSGVHGLLQAPETAPTNSASQRLGGNPLPLAFNPFANMGGDDPSTDLR</sequence>
<evidence type="ECO:0000313" key="4">
    <source>
        <dbReference type="Proteomes" id="UP000195570"/>
    </source>
</evidence>
<evidence type="ECO:0000256" key="2">
    <source>
        <dbReference type="SAM" id="MobiDB-lite"/>
    </source>
</evidence>
<dbReference type="InterPro" id="IPR016024">
    <property type="entry name" value="ARM-type_fold"/>
</dbReference>
<dbReference type="SUPFAM" id="SSF48371">
    <property type="entry name" value="ARM repeat"/>
    <property type="match status" value="1"/>
</dbReference>
<comment type="caution">
    <text evidence="3">The sequence shown here is derived from an EMBL/GenBank/DDBJ whole genome shotgun (WGS) entry which is preliminary data.</text>
</comment>
<dbReference type="GO" id="GO:0005783">
    <property type="term" value="C:endoplasmic reticulum"/>
    <property type="evidence" value="ECO:0007669"/>
    <property type="project" value="TreeGrafter"/>
</dbReference>
<keyword evidence="4" id="KW-1185">Reference proteome</keyword>
<dbReference type="Gene3D" id="1.25.10.10">
    <property type="entry name" value="Leucine-rich Repeat Variant"/>
    <property type="match status" value="1"/>
</dbReference>
<dbReference type="GO" id="GO:0005795">
    <property type="term" value="C:Golgi stack"/>
    <property type="evidence" value="ECO:0007669"/>
    <property type="project" value="TreeGrafter"/>
</dbReference>
<dbReference type="FunFam" id="1.25.10.10:FF:001565">
    <property type="entry name" value="Uncharacterized protein"/>
    <property type="match status" value="1"/>
</dbReference>
<evidence type="ECO:0000256" key="1">
    <source>
        <dbReference type="SAM" id="Coils"/>
    </source>
</evidence>
<dbReference type="GO" id="GO:0012507">
    <property type="term" value="C:ER to Golgi transport vesicle membrane"/>
    <property type="evidence" value="ECO:0007669"/>
    <property type="project" value="TreeGrafter"/>
</dbReference>
<proteinExistence type="predicted"/>
<dbReference type="GO" id="GO:0061025">
    <property type="term" value="P:membrane fusion"/>
    <property type="evidence" value="ECO:0007669"/>
    <property type="project" value="TreeGrafter"/>
</dbReference>
<dbReference type="GeneID" id="92377343"/>
<dbReference type="PANTHER" id="PTHR10013:SF0">
    <property type="entry name" value="GENERAL VESICULAR TRANSPORT FACTOR P115"/>
    <property type="match status" value="1"/>
</dbReference>
<feature type="compositionally biased region" description="Polar residues" evidence="2">
    <location>
        <begin position="1116"/>
        <end position="1125"/>
    </location>
</feature>
<protein>
    <submittedName>
        <fullName evidence="3">Uncharacterized protein</fullName>
    </submittedName>
</protein>
<organism evidence="3 4">
    <name type="scientific">Trypanosoma equiperdum</name>
    <dbReference type="NCBI Taxonomy" id="5694"/>
    <lineage>
        <taxon>Eukaryota</taxon>
        <taxon>Discoba</taxon>
        <taxon>Euglenozoa</taxon>
        <taxon>Kinetoplastea</taxon>
        <taxon>Metakinetoplastina</taxon>
        <taxon>Trypanosomatida</taxon>
        <taxon>Trypanosomatidae</taxon>
        <taxon>Trypanosoma</taxon>
    </lineage>
</organism>
<keyword evidence="1" id="KW-0175">Coiled coil</keyword>
<accession>A0A1G4IHA2</accession>
<gene>
    <name evidence="3" type="ORF">TEOVI_000340300</name>
</gene>
<dbReference type="AlphaFoldDB" id="A0A1G4IHA2"/>
<dbReference type="GO" id="GO:0006886">
    <property type="term" value="P:intracellular protein transport"/>
    <property type="evidence" value="ECO:0007669"/>
    <property type="project" value="TreeGrafter"/>
</dbReference>
<dbReference type="InterPro" id="IPR011989">
    <property type="entry name" value="ARM-like"/>
</dbReference>
<dbReference type="InterPro" id="IPR024095">
    <property type="entry name" value="Vesicle_P115"/>
</dbReference>
<evidence type="ECO:0000313" key="3">
    <source>
        <dbReference type="EMBL" id="SCU71822.1"/>
    </source>
</evidence>
<feature type="coiled-coil region" evidence="1">
    <location>
        <begin position="827"/>
        <end position="925"/>
    </location>
</feature>
<dbReference type="RefSeq" id="XP_067082417.1">
    <property type="nucleotide sequence ID" value="XM_067226316.1"/>
</dbReference>
<name>A0A1G4IHA2_TRYEQ</name>
<dbReference type="EMBL" id="CZPT02001741">
    <property type="protein sequence ID" value="SCU71822.1"/>
    <property type="molecule type" value="Genomic_DNA"/>
</dbReference>
<feature type="region of interest" description="Disordered" evidence="2">
    <location>
        <begin position="1111"/>
        <end position="1150"/>
    </location>
</feature>